<organism evidence="1 2">
    <name type="scientific">Agromyces albus</name>
    <dbReference type="NCBI Taxonomy" id="205332"/>
    <lineage>
        <taxon>Bacteria</taxon>
        <taxon>Bacillati</taxon>
        <taxon>Actinomycetota</taxon>
        <taxon>Actinomycetes</taxon>
        <taxon>Micrococcales</taxon>
        <taxon>Microbacteriaceae</taxon>
        <taxon>Agromyces</taxon>
    </lineage>
</organism>
<dbReference type="AlphaFoldDB" id="A0A4Q2L8J1"/>
<evidence type="ECO:0000313" key="1">
    <source>
        <dbReference type="EMBL" id="RXZ72923.1"/>
    </source>
</evidence>
<name>A0A4Q2L8J1_9MICO</name>
<dbReference type="RefSeq" id="WP_129519110.1">
    <property type="nucleotide sequence ID" value="NZ_SDPN01000002.1"/>
</dbReference>
<dbReference type="EMBL" id="SDPN01000002">
    <property type="protein sequence ID" value="RXZ72923.1"/>
    <property type="molecule type" value="Genomic_DNA"/>
</dbReference>
<sequence>MAELTIAGAFTVTIGHGDGPEVIAFISACRPDGSAAQFDPQSDELQIFTGLTAMFGTSAFPCEVTDVQSSYSPPPGFVGVTLQLTWMEELGRLNTLGVAALGVIIDAHGDRGQGVLTFAAAGTPQTWWSQSQQEPPMRMRSVGA</sequence>
<dbReference type="Proteomes" id="UP000293865">
    <property type="component" value="Unassembled WGS sequence"/>
</dbReference>
<keyword evidence="2" id="KW-1185">Reference proteome</keyword>
<comment type="caution">
    <text evidence="1">The sequence shown here is derived from an EMBL/GenBank/DDBJ whole genome shotgun (WGS) entry which is preliminary data.</text>
</comment>
<gene>
    <name evidence="1" type="ORF">ESP51_01465</name>
</gene>
<proteinExistence type="predicted"/>
<evidence type="ECO:0000313" key="2">
    <source>
        <dbReference type="Proteomes" id="UP000293865"/>
    </source>
</evidence>
<accession>A0A4Q2L8J1</accession>
<protein>
    <submittedName>
        <fullName evidence="1">Uncharacterized protein</fullName>
    </submittedName>
</protein>
<reference evidence="1 2" key="1">
    <citation type="submission" date="2019-01" db="EMBL/GenBank/DDBJ databases">
        <title>Agromyces.</title>
        <authorList>
            <person name="Li J."/>
        </authorList>
    </citation>
    <scope>NUCLEOTIDE SEQUENCE [LARGE SCALE GENOMIC DNA]</scope>
    <source>
        <strain evidence="1 2">DSM 15934</strain>
    </source>
</reference>